<feature type="domain" description="Metallo-beta-lactamase" evidence="8">
    <location>
        <begin position="11"/>
        <end position="165"/>
    </location>
</feature>
<dbReference type="InterPro" id="IPR032282">
    <property type="entry name" value="HAGH_C"/>
</dbReference>
<dbReference type="PANTHER" id="PTHR43705">
    <property type="entry name" value="HYDROXYACYLGLUTATHIONE HYDROLASE"/>
    <property type="match status" value="1"/>
</dbReference>
<evidence type="ECO:0000256" key="5">
    <source>
        <dbReference type="ARBA" id="ARBA00022801"/>
    </source>
</evidence>
<dbReference type="EC" id="3.1.2.6" evidence="7"/>
<dbReference type="Proteomes" id="UP001174867">
    <property type="component" value="Unassembled WGS sequence"/>
</dbReference>
<name>A0ABT8PQ54_9ENTR</name>
<protein>
    <recommendedName>
        <fullName evidence="7">Hydroxyacylglutathione hydrolase</fullName>
        <ecNumber evidence="7">3.1.2.6</ecNumber>
    </recommendedName>
    <alternativeName>
        <fullName evidence="7">Glyoxalase II</fullName>
        <shortName evidence="7">Glx II</shortName>
    </alternativeName>
</protein>
<keyword evidence="10" id="KW-1185">Reference proteome</keyword>
<dbReference type="RefSeq" id="WP_276292770.1">
    <property type="nucleotide sequence ID" value="NZ_CP119862.1"/>
</dbReference>
<feature type="binding site" evidence="7">
    <location>
        <position position="58"/>
    </location>
    <ligand>
        <name>Zn(2+)</name>
        <dbReference type="ChEBI" id="CHEBI:29105"/>
        <label>2</label>
    </ligand>
</feature>
<keyword evidence="5 7" id="KW-0378">Hydrolase</keyword>
<comment type="pathway">
    <text evidence="2 7">Secondary metabolite metabolism; methylglyoxal degradation; (R)-lactate from methylglyoxal: step 2/2.</text>
</comment>
<comment type="catalytic activity">
    <reaction evidence="1 7">
        <text>an S-(2-hydroxyacyl)glutathione + H2O = a 2-hydroxy carboxylate + glutathione + H(+)</text>
        <dbReference type="Rhea" id="RHEA:21864"/>
        <dbReference type="ChEBI" id="CHEBI:15377"/>
        <dbReference type="ChEBI" id="CHEBI:15378"/>
        <dbReference type="ChEBI" id="CHEBI:57925"/>
        <dbReference type="ChEBI" id="CHEBI:58896"/>
        <dbReference type="ChEBI" id="CHEBI:71261"/>
        <dbReference type="EC" id="3.1.2.6"/>
    </reaction>
</comment>
<dbReference type="InterPro" id="IPR035680">
    <property type="entry name" value="Clx_II_MBL"/>
</dbReference>
<evidence type="ECO:0000259" key="8">
    <source>
        <dbReference type="SMART" id="SM00849"/>
    </source>
</evidence>
<dbReference type="SMART" id="SM00849">
    <property type="entry name" value="Lactamase_B"/>
    <property type="match status" value="1"/>
</dbReference>
<feature type="binding site" evidence="7">
    <location>
        <position position="127"/>
    </location>
    <ligand>
        <name>Zn(2+)</name>
        <dbReference type="ChEBI" id="CHEBI:29105"/>
        <label>1</label>
    </ligand>
</feature>
<dbReference type="GO" id="GO:0004416">
    <property type="term" value="F:hydroxyacylglutathione hydrolase activity"/>
    <property type="evidence" value="ECO:0007669"/>
    <property type="project" value="UniProtKB-EC"/>
</dbReference>
<dbReference type="Pfam" id="PF16123">
    <property type="entry name" value="HAGH_C"/>
    <property type="match status" value="1"/>
</dbReference>
<dbReference type="EMBL" id="JAUJYW010000001">
    <property type="protein sequence ID" value="MDN8598466.1"/>
    <property type="molecule type" value="Genomic_DNA"/>
</dbReference>
<evidence type="ECO:0000256" key="2">
    <source>
        <dbReference type="ARBA" id="ARBA00004963"/>
    </source>
</evidence>
<dbReference type="InterPro" id="IPR001279">
    <property type="entry name" value="Metallo-B-lactamas"/>
</dbReference>
<evidence type="ECO:0000313" key="10">
    <source>
        <dbReference type="Proteomes" id="UP001174867"/>
    </source>
</evidence>
<comment type="cofactor">
    <cofactor evidence="7">
        <name>Zn(2+)</name>
        <dbReference type="ChEBI" id="CHEBI:29105"/>
    </cofactor>
    <text evidence="7">Binds 2 Zn(2+) ions per subunit.</text>
</comment>
<dbReference type="HAMAP" id="MF_01374">
    <property type="entry name" value="Glyoxalase_2"/>
    <property type="match status" value="1"/>
</dbReference>
<accession>A0ABT8PQ54</accession>
<dbReference type="NCBIfam" id="NF007597">
    <property type="entry name" value="PRK10241.1"/>
    <property type="match status" value="1"/>
</dbReference>
<feature type="binding site" evidence="7">
    <location>
        <position position="110"/>
    </location>
    <ligand>
        <name>Zn(2+)</name>
        <dbReference type="ChEBI" id="CHEBI:29105"/>
        <label>1</label>
    </ligand>
</feature>
<feature type="binding site" evidence="7">
    <location>
        <position position="55"/>
    </location>
    <ligand>
        <name>Zn(2+)</name>
        <dbReference type="ChEBI" id="CHEBI:29105"/>
        <label>1</label>
    </ligand>
</feature>
<evidence type="ECO:0000256" key="7">
    <source>
        <dbReference type="HAMAP-Rule" id="MF_01374"/>
    </source>
</evidence>
<dbReference type="InterPro" id="IPR017782">
    <property type="entry name" value="Hydroxyacylglutathione_Hdrlase"/>
</dbReference>
<feature type="binding site" evidence="7">
    <location>
        <position position="57"/>
    </location>
    <ligand>
        <name>Zn(2+)</name>
        <dbReference type="ChEBI" id="CHEBI:29105"/>
        <label>2</label>
    </ligand>
</feature>
<proteinExistence type="inferred from homology"/>
<reference evidence="9 10" key="1">
    <citation type="submission" date="2023-07" db="EMBL/GenBank/DDBJ databases">
        <title>Citrobacter selenititolerans sp. nov., isolated from seleniferous soil.</title>
        <authorList>
            <person name="Zhang S."/>
            <person name="Li K."/>
            <person name="Peng J."/>
            <person name="Wang H."/>
            <person name="Sun J."/>
            <person name="Guo Y."/>
        </authorList>
    </citation>
    <scope>NUCLEOTIDE SEQUENCE [LARGE SCALE GENOMIC DNA]</scope>
    <source>
        <strain evidence="9 10">S2-9</strain>
    </source>
</reference>
<dbReference type="SUPFAM" id="SSF56281">
    <property type="entry name" value="Metallo-hydrolase/oxidoreductase"/>
    <property type="match status" value="1"/>
</dbReference>
<comment type="subunit">
    <text evidence="7">Monomer.</text>
</comment>
<dbReference type="InterPro" id="IPR036866">
    <property type="entry name" value="RibonucZ/Hydroxyglut_hydro"/>
</dbReference>
<comment type="similarity">
    <text evidence="3 7">Belongs to the metallo-beta-lactamase superfamily. Glyoxalase II family.</text>
</comment>
<dbReference type="Gene3D" id="3.60.15.10">
    <property type="entry name" value="Ribonuclease Z/Hydroxyacylglutathione hydrolase-like"/>
    <property type="match status" value="1"/>
</dbReference>
<organism evidence="9 10">
    <name type="scientific">Citrobacter enshiensis</name>
    <dbReference type="NCBI Taxonomy" id="2971264"/>
    <lineage>
        <taxon>Bacteria</taxon>
        <taxon>Pseudomonadati</taxon>
        <taxon>Pseudomonadota</taxon>
        <taxon>Gammaproteobacteria</taxon>
        <taxon>Enterobacterales</taxon>
        <taxon>Enterobacteriaceae</taxon>
        <taxon>Citrobacter</taxon>
    </lineage>
</organism>
<evidence type="ECO:0000313" key="9">
    <source>
        <dbReference type="EMBL" id="MDN8598466.1"/>
    </source>
</evidence>
<feature type="binding site" evidence="7">
    <location>
        <position position="165"/>
    </location>
    <ligand>
        <name>Zn(2+)</name>
        <dbReference type="ChEBI" id="CHEBI:29105"/>
        <label>2</label>
    </ligand>
</feature>
<dbReference type="NCBIfam" id="TIGR03413">
    <property type="entry name" value="GSH_gloB"/>
    <property type="match status" value="1"/>
</dbReference>
<dbReference type="InterPro" id="IPR050110">
    <property type="entry name" value="Glyoxalase_II_hydrolase"/>
</dbReference>
<evidence type="ECO:0000256" key="3">
    <source>
        <dbReference type="ARBA" id="ARBA00006759"/>
    </source>
</evidence>
<keyword evidence="6 7" id="KW-0862">Zinc</keyword>
<comment type="caution">
    <text evidence="9">The sequence shown here is derived from an EMBL/GenBank/DDBJ whole genome shotgun (WGS) entry which is preliminary data.</text>
</comment>
<dbReference type="Pfam" id="PF00753">
    <property type="entry name" value="Lactamase_B"/>
    <property type="match status" value="1"/>
</dbReference>
<sequence>MNLNSIPAFQDNYIWVLSNNEGRCLIVDPGDAKPVLDAIAEHHWQPEAILLTHHHQDHVGGVEELCEHFPNIVVYGPAETQDKGTTHVVKDGETAFILGHEFSVFATPGHTLGHICYFSHPYLFCGDTLFSGGCGRLFEGTALQMYQSLKKICALPDDTLVCSAHEYTLSNIKFALSILPHDSFINEYYRKVNELRAKNQMTLPVILKNERQNNIFLRTEDIDLINEINKETILQHPEERFAWLRSKKDRF</sequence>
<feature type="binding site" evidence="7">
    <location>
        <position position="127"/>
    </location>
    <ligand>
        <name>Zn(2+)</name>
        <dbReference type="ChEBI" id="CHEBI:29105"/>
        <label>2</label>
    </ligand>
</feature>
<evidence type="ECO:0000256" key="4">
    <source>
        <dbReference type="ARBA" id="ARBA00022723"/>
    </source>
</evidence>
<evidence type="ECO:0000256" key="6">
    <source>
        <dbReference type="ARBA" id="ARBA00022833"/>
    </source>
</evidence>
<keyword evidence="4 7" id="KW-0479">Metal-binding</keyword>
<feature type="binding site" evidence="7">
    <location>
        <position position="53"/>
    </location>
    <ligand>
        <name>Zn(2+)</name>
        <dbReference type="ChEBI" id="CHEBI:29105"/>
        <label>1</label>
    </ligand>
</feature>
<comment type="function">
    <text evidence="7">Thiolesterase that catalyzes the hydrolysis of S-D-lactoyl-glutathione to form glutathione and D-lactic acid.</text>
</comment>
<gene>
    <name evidence="7 9" type="primary">gloB</name>
    <name evidence="9" type="ORF">Q0A17_03410</name>
</gene>
<evidence type="ECO:0000256" key="1">
    <source>
        <dbReference type="ARBA" id="ARBA00001623"/>
    </source>
</evidence>
<dbReference type="CDD" id="cd07723">
    <property type="entry name" value="hydroxyacylglutathione_hydrolase_MBL-fold"/>
    <property type="match status" value="1"/>
</dbReference>
<dbReference type="PIRSF" id="PIRSF005457">
    <property type="entry name" value="Glx"/>
    <property type="match status" value="1"/>
</dbReference>
<dbReference type="PANTHER" id="PTHR43705:SF1">
    <property type="entry name" value="HYDROXYACYLGLUTATHIONE HYDROLASE GLOB"/>
    <property type="match status" value="1"/>
</dbReference>